<dbReference type="AlphaFoldDB" id="A0A453SBI4"/>
<keyword evidence="1" id="KW-0561">Oxygen transport</keyword>
<reference evidence="2" key="5">
    <citation type="journal article" date="2021" name="G3 (Bethesda)">
        <title>Aegilops tauschii genome assembly Aet v5.0 features greater sequence contiguity and improved annotation.</title>
        <authorList>
            <person name="Wang L."/>
            <person name="Zhu T."/>
            <person name="Rodriguez J.C."/>
            <person name="Deal K.R."/>
            <person name="Dubcovsky J."/>
            <person name="McGuire P.E."/>
            <person name="Lux T."/>
            <person name="Spannagl M."/>
            <person name="Mayer K.F.X."/>
            <person name="Baldrich P."/>
            <person name="Meyers B.C."/>
            <person name="Huo N."/>
            <person name="Gu Y.Q."/>
            <person name="Zhou H."/>
            <person name="Devos K.M."/>
            <person name="Bennetzen J.L."/>
            <person name="Unver T."/>
            <person name="Budak H."/>
            <person name="Gulick P.J."/>
            <person name="Galiba G."/>
            <person name="Kalapos B."/>
            <person name="Nelson D.R."/>
            <person name="Li P."/>
            <person name="You F.M."/>
            <person name="Luo M.C."/>
            <person name="Dvorak J."/>
        </authorList>
    </citation>
    <scope>NUCLEOTIDE SEQUENCE [LARGE SCALE GENOMIC DNA]</scope>
    <source>
        <strain evidence="2">cv. AL8/78</strain>
    </source>
</reference>
<name>A0A453SBI4_AEGTS</name>
<dbReference type="Gramene" id="AET7Gv20882200.5">
    <property type="protein sequence ID" value="AET7Gv20882200.5"/>
    <property type="gene ID" value="AET7Gv20882200"/>
</dbReference>
<dbReference type="GO" id="GO:0019825">
    <property type="term" value="F:oxygen binding"/>
    <property type="evidence" value="ECO:0007669"/>
    <property type="project" value="InterPro"/>
</dbReference>
<keyword evidence="1" id="KW-0813">Transport</keyword>
<dbReference type="InterPro" id="IPR012292">
    <property type="entry name" value="Globin/Proto"/>
</dbReference>
<reference evidence="2" key="4">
    <citation type="submission" date="2019-03" db="UniProtKB">
        <authorList>
            <consortium name="EnsemblPlants"/>
        </authorList>
    </citation>
    <scope>IDENTIFICATION</scope>
</reference>
<evidence type="ECO:0000313" key="3">
    <source>
        <dbReference type="Proteomes" id="UP000015105"/>
    </source>
</evidence>
<dbReference type="GO" id="GO:0005344">
    <property type="term" value="F:oxygen carrier activity"/>
    <property type="evidence" value="ECO:0007669"/>
    <property type="project" value="UniProtKB-KW"/>
</dbReference>
<reference evidence="3" key="2">
    <citation type="journal article" date="2017" name="Nat. Plants">
        <title>The Aegilops tauschii genome reveals multiple impacts of transposons.</title>
        <authorList>
            <person name="Zhao G."/>
            <person name="Zou C."/>
            <person name="Li K."/>
            <person name="Wang K."/>
            <person name="Li T."/>
            <person name="Gao L."/>
            <person name="Zhang X."/>
            <person name="Wang H."/>
            <person name="Yang Z."/>
            <person name="Liu X."/>
            <person name="Jiang W."/>
            <person name="Mao L."/>
            <person name="Kong X."/>
            <person name="Jiao Y."/>
            <person name="Jia J."/>
        </authorList>
    </citation>
    <scope>NUCLEOTIDE SEQUENCE [LARGE SCALE GENOMIC DNA]</scope>
    <source>
        <strain evidence="3">cv. AL8/78</strain>
    </source>
</reference>
<dbReference type="PANTHER" id="PTHR47366">
    <property type="entry name" value="TWO-ON-TWO HEMOGLOBIN-3"/>
    <property type="match status" value="1"/>
</dbReference>
<evidence type="ECO:0000256" key="1">
    <source>
        <dbReference type="ARBA" id="ARBA00022621"/>
    </source>
</evidence>
<protein>
    <submittedName>
        <fullName evidence="2">Uncharacterized protein</fullName>
    </submittedName>
</protein>
<accession>A0A453SBI4</accession>
<dbReference type="Proteomes" id="UP000015105">
    <property type="component" value="Chromosome 7D"/>
</dbReference>
<sequence>MQSLQDKASEWSGVAAADAFAIDEVNVFEALGGTPQPFVDLSTNFYTR</sequence>
<reference evidence="3" key="1">
    <citation type="journal article" date="2014" name="Science">
        <title>Ancient hybridizations among the ancestral genomes of bread wheat.</title>
        <authorList>
            <consortium name="International Wheat Genome Sequencing Consortium,"/>
            <person name="Marcussen T."/>
            <person name="Sandve S.R."/>
            <person name="Heier L."/>
            <person name="Spannagl M."/>
            <person name="Pfeifer M."/>
            <person name="Jakobsen K.S."/>
            <person name="Wulff B.B."/>
            <person name="Steuernagel B."/>
            <person name="Mayer K.F."/>
            <person name="Olsen O.A."/>
        </authorList>
    </citation>
    <scope>NUCLEOTIDE SEQUENCE [LARGE SCALE GENOMIC DNA]</scope>
    <source>
        <strain evidence="3">cv. AL8/78</strain>
    </source>
</reference>
<dbReference type="PANTHER" id="PTHR47366:SF1">
    <property type="entry name" value="TWO-ON-TWO HEMOGLOBIN-3"/>
    <property type="match status" value="1"/>
</dbReference>
<reference evidence="2" key="3">
    <citation type="journal article" date="2017" name="Nature">
        <title>Genome sequence of the progenitor of the wheat D genome Aegilops tauschii.</title>
        <authorList>
            <person name="Luo M.C."/>
            <person name="Gu Y.Q."/>
            <person name="Puiu D."/>
            <person name="Wang H."/>
            <person name="Twardziok S.O."/>
            <person name="Deal K.R."/>
            <person name="Huo N."/>
            <person name="Zhu T."/>
            <person name="Wang L."/>
            <person name="Wang Y."/>
            <person name="McGuire P.E."/>
            <person name="Liu S."/>
            <person name="Long H."/>
            <person name="Ramasamy R.K."/>
            <person name="Rodriguez J.C."/>
            <person name="Van S.L."/>
            <person name="Yuan L."/>
            <person name="Wang Z."/>
            <person name="Xia Z."/>
            <person name="Xiao L."/>
            <person name="Anderson O.D."/>
            <person name="Ouyang S."/>
            <person name="Liang Y."/>
            <person name="Zimin A.V."/>
            <person name="Pertea G."/>
            <person name="Qi P."/>
            <person name="Bennetzen J.L."/>
            <person name="Dai X."/>
            <person name="Dawson M.W."/>
            <person name="Muller H.G."/>
            <person name="Kugler K."/>
            <person name="Rivarola-Duarte L."/>
            <person name="Spannagl M."/>
            <person name="Mayer K.F.X."/>
            <person name="Lu F.H."/>
            <person name="Bevan M.W."/>
            <person name="Leroy P."/>
            <person name="Li P."/>
            <person name="You F.M."/>
            <person name="Sun Q."/>
            <person name="Liu Z."/>
            <person name="Lyons E."/>
            <person name="Wicker T."/>
            <person name="Salzberg S.L."/>
            <person name="Devos K.M."/>
            <person name="Dvorak J."/>
        </authorList>
    </citation>
    <scope>NUCLEOTIDE SEQUENCE [LARGE SCALE GENOMIC DNA]</scope>
    <source>
        <strain evidence="2">cv. AL8/78</strain>
    </source>
</reference>
<dbReference type="Gene3D" id="1.10.490.10">
    <property type="entry name" value="Globins"/>
    <property type="match status" value="1"/>
</dbReference>
<dbReference type="EnsemblPlants" id="AET7Gv20882200.5">
    <property type="protein sequence ID" value="AET7Gv20882200.5"/>
    <property type="gene ID" value="AET7Gv20882200"/>
</dbReference>
<dbReference type="GO" id="GO:0020037">
    <property type="term" value="F:heme binding"/>
    <property type="evidence" value="ECO:0007669"/>
    <property type="project" value="InterPro"/>
</dbReference>
<proteinExistence type="predicted"/>
<dbReference type="InterPro" id="IPR044203">
    <property type="entry name" value="GlbO/GLB3-like"/>
</dbReference>
<evidence type="ECO:0000313" key="2">
    <source>
        <dbReference type="EnsemblPlants" id="AET7Gv20882200.5"/>
    </source>
</evidence>
<keyword evidence="3" id="KW-1185">Reference proteome</keyword>
<organism evidence="2 3">
    <name type="scientific">Aegilops tauschii subsp. strangulata</name>
    <name type="common">Goatgrass</name>
    <dbReference type="NCBI Taxonomy" id="200361"/>
    <lineage>
        <taxon>Eukaryota</taxon>
        <taxon>Viridiplantae</taxon>
        <taxon>Streptophyta</taxon>
        <taxon>Embryophyta</taxon>
        <taxon>Tracheophyta</taxon>
        <taxon>Spermatophyta</taxon>
        <taxon>Magnoliopsida</taxon>
        <taxon>Liliopsida</taxon>
        <taxon>Poales</taxon>
        <taxon>Poaceae</taxon>
        <taxon>BOP clade</taxon>
        <taxon>Pooideae</taxon>
        <taxon>Triticodae</taxon>
        <taxon>Triticeae</taxon>
        <taxon>Triticinae</taxon>
        <taxon>Aegilops</taxon>
    </lineage>
</organism>